<protein>
    <recommendedName>
        <fullName evidence="3">K Homology domain-containing protein</fullName>
    </recommendedName>
</protein>
<accession>K3WK38</accession>
<reference evidence="2" key="1">
    <citation type="journal article" date="2010" name="Genome Biol.">
        <title>Genome sequence of the necrotrophic plant pathogen Pythium ultimum reveals original pathogenicity mechanisms and effector repertoire.</title>
        <authorList>
            <person name="Levesque C.A."/>
            <person name="Brouwer H."/>
            <person name="Cano L."/>
            <person name="Hamilton J.P."/>
            <person name="Holt C."/>
            <person name="Huitema E."/>
            <person name="Raffaele S."/>
            <person name="Robideau G.P."/>
            <person name="Thines M."/>
            <person name="Win J."/>
            <person name="Zerillo M.M."/>
            <person name="Beakes G.W."/>
            <person name="Boore J.L."/>
            <person name="Busam D."/>
            <person name="Dumas B."/>
            <person name="Ferriera S."/>
            <person name="Fuerstenberg S.I."/>
            <person name="Gachon C.M."/>
            <person name="Gaulin E."/>
            <person name="Govers F."/>
            <person name="Grenville-Briggs L."/>
            <person name="Horner N."/>
            <person name="Hostetler J."/>
            <person name="Jiang R.H."/>
            <person name="Johnson J."/>
            <person name="Krajaejun T."/>
            <person name="Lin H."/>
            <person name="Meijer H.J."/>
            <person name="Moore B."/>
            <person name="Morris P."/>
            <person name="Phuntmart V."/>
            <person name="Puiu D."/>
            <person name="Shetty J."/>
            <person name="Stajich J.E."/>
            <person name="Tripathy S."/>
            <person name="Wawra S."/>
            <person name="van West P."/>
            <person name="Whitty B.R."/>
            <person name="Coutinho P.M."/>
            <person name="Henrissat B."/>
            <person name="Martin F."/>
            <person name="Thomas P.D."/>
            <person name="Tyler B.M."/>
            <person name="De Vries R.P."/>
            <person name="Kamoun S."/>
            <person name="Yandell M."/>
            <person name="Tisserat N."/>
            <person name="Buell C.R."/>
        </authorList>
    </citation>
    <scope>NUCLEOTIDE SEQUENCE</scope>
    <source>
        <strain evidence="2">DAOM:BR144</strain>
    </source>
</reference>
<keyword evidence="2" id="KW-1185">Reference proteome</keyword>
<name>K3WK38_GLOUD</name>
<evidence type="ECO:0008006" key="3">
    <source>
        <dbReference type="Google" id="ProtNLM"/>
    </source>
</evidence>
<reference evidence="2" key="2">
    <citation type="submission" date="2010-04" db="EMBL/GenBank/DDBJ databases">
        <authorList>
            <person name="Buell R."/>
            <person name="Hamilton J."/>
            <person name="Hostetler J."/>
        </authorList>
    </citation>
    <scope>NUCLEOTIDE SEQUENCE [LARGE SCALE GENOMIC DNA]</scope>
    <source>
        <strain evidence="2">DAOM:BR144</strain>
    </source>
</reference>
<evidence type="ECO:0000313" key="1">
    <source>
        <dbReference type="EnsemblProtists" id="PYU1_T005330"/>
    </source>
</evidence>
<proteinExistence type="predicted"/>
<reference evidence="1" key="3">
    <citation type="submission" date="2015-02" db="UniProtKB">
        <authorList>
            <consortium name="EnsemblProtists"/>
        </authorList>
    </citation>
    <scope>IDENTIFICATION</scope>
    <source>
        <strain evidence="1">DAOM BR144</strain>
    </source>
</reference>
<dbReference type="AlphaFoldDB" id="K3WK38"/>
<dbReference type="HOGENOM" id="CLU_671737_0_0_1"/>
<dbReference type="Proteomes" id="UP000019132">
    <property type="component" value="Unassembled WGS sequence"/>
</dbReference>
<evidence type="ECO:0000313" key="2">
    <source>
        <dbReference type="Proteomes" id="UP000019132"/>
    </source>
</evidence>
<dbReference type="eggNOG" id="ENOG502STR1">
    <property type="taxonomic scope" value="Eukaryota"/>
</dbReference>
<sequence>MGMEETVVNVPSSIPLHLVGLKQRSFEKKYGITYQLQKRTGEVVLRGGRNEIKDAEEELLAVFARMHVQSSPAPAQRSTRMVPNKGPLRYYAAKDGASYAWTFVPAHAAFDVDMNMYPYELIQCRRPALPAPGTGRGDFMVNFDDNFIHVMATTIEKLTASNSRAVKVSGNFGKKLFRLNDVQPEREYSWEDLRWKNRFTAVKSSWSNVCDPNAVGLRELIADLRKQEADESVSKEIIKMWIKVGDNKEDDFKVEYVRRNGVWESKGASIAPTPHTAHDIILVDKASLRVWSYPKQVSIGNRWANITDALAIQESEDGDVFKTKAVLDHQEASSIPENVRISYQIVKSERKILFAGLVFALAQANDGSDTMLEVALPKADGKFLTPGDKFRLLLQRVQAVFAEYDAPLKA</sequence>
<organism evidence="1 2">
    <name type="scientific">Globisporangium ultimum (strain ATCC 200006 / CBS 805.95 / DAOM BR144)</name>
    <name type="common">Pythium ultimum</name>
    <dbReference type="NCBI Taxonomy" id="431595"/>
    <lineage>
        <taxon>Eukaryota</taxon>
        <taxon>Sar</taxon>
        <taxon>Stramenopiles</taxon>
        <taxon>Oomycota</taxon>
        <taxon>Peronosporomycetes</taxon>
        <taxon>Pythiales</taxon>
        <taxon>Pythiaceae</taxon>
        <taxon>Globisporangium</taxon>
    </lineage>
</organism>
<dbReference type="VEuPathDB" id="FungiDB:PYU1_G005319"/>
<dbReference type="InParanoid" id="K3WK38"/>
<dbReference type="EnsemblProtists" id="PYU1_T005330">
    <property type="protein sequence ID" value="PYU1_T005330"/>
    <property type="gene ID" value="PYU1_G005319"/>
</dbReference>
<dbReference type="EMBL" id="GL376633">
    <property type="status" value="NOT_ANNOTATED_CDS"/>
    <property type="molecule type" value="Genomic_DNA"/>
</dbReference>